<dbReference type="Proteomes" id="UP000215914">
    <property type="component" value="Chromosome 14"/>
</dbReference>
<keyword evidence="2" id="KW-1185">Reference proteome</keyword>
<protein>
    <submittedName>
        <fullName evidence="1">Uncharacterized protein</fullName>
    </submittedName>
</protein>
<gene>
    <name evidence="1" type="ORF">HannXRQ_Chr14g0453711</name>
</gene>
<dbReference type="InParanoid" id="A0A251SK25"/>
<reference evidence="2" key="1">
    <citation type="journal article" date="2017" name="Nature">
        <title>The sunflower genome provides insights into oil metabolism, flowering and Asterid evolution.</title>
        <authorList>
            <person name="Badouin H."/>
            <person name="Gouzy J."/>
            <person name="Grassa C.J."/>
            <person name="Murat F."/>
            <person name="Staton S.E."/>
            <person name="Cottret L."/>
            <person name="Lelandais-Briere C."/>
            <person name="Owens G.L."/>
            <person name="Carrere S."/>
            <person name="Mayjonade B."/>
            <person name="Legrand L."/>
            <person name="Gill N."/>
            <person name="Kane N.C."/>
            <person name="Bowers J.E."/>
            <person name="Hubner S."/>
            <person name="Bellec A."/>
            <person name="Berard A."/>
            <person name="Berges H."/>
            <person name="Blanchet N."/>
            <person name="Boniface M.C."/>
            <person name="Brunel D."/>
            <person name="Catrice O."/>
            <person name="Chaidir N."/>
            <person name="Claudel C."/>
            <person name="Donnadieu C."/>
            <person name="Faraut T."/>
            <person name="Fievet G."/>
            <person name="Helmstetter N."/>
            <person name="King M."/>
            <person name="Knapp S.J."/>
            <person name="Lai Z."/>
            <person name="Le Paslier M.C."/>
            <person name="Lippi Y."/>
            <person name="Lorenzon L."/>
            <person name="Mandel J.R."/>
            <person name="Marage G."/>
            <person name="Marchand G."/>
            <person name="Marquand E."/>
            <person name="Bret-Mestries E."/>
            <person name="Morien E."/>
            <person name="Nambeesan S."/>
            <person name="Nguyen T."/>
            <person name="Pegot-Espagnet P."/>
            <person name="Pouilly N."/>
            <person name="Raftis F."/>
            <person name="Sallet E."/>
            <person name="Schiex T."/>
            <person name="Thomas J."/>
            <person name="Vandecasteele C."/>
            <person name="Vares D."/>
            <person name="Vear F."/>
            <person name="Vautrin S."/>
            <person name="Crespi M."/>
            <person name="Mangin B."/>
            <person name="Burke J.M."/>
            <person name="Salse J."/>
            <person name="Munos S."/>
            <person name="Vincourt P."/>
            <person name="Rieseberg L.H."/>
            <person name="Langlade N.B."/>
        </authorList>
    </citation>
    <scope>NUCLEOTIDE SEQUENCE [LARGE SCALE GENOMIC DNA]</scope>
    <source>
        <strain evidence="2">cv. SF193</strain>
    </source>
</reference>
<dbReference type="EMBL" id="CM007903">
    <property type="protein sequence ID" value="OTF99177.1"/>
    <property type="molecule type" value="Genomic_DNA"/>
</dbReference>
<name>A0A251SK25_HELAN</name>
<sequence length="118" mass="13186">MLCGFYMLYRVQWSGDLAATSDDGGLDSDDDSGDDRRLLRRCLISDSATTSRFEGFVTDDQFLEATVWSKSLLPSTGVLQLGFTSATYINPTLLLPSTKCPFGDHIQDNRRSRRARHS</sequence>
<evidence type="ECO:0000313" key="2">
    <source>
        <dbReference type="Proteomes" id="UP000215914"/>
    </source>
</evidence>
<dbReference type="AlphaFoldDB" id="A0A251SK25"/>
<proteinExistence type="predicted"/>
<organism evidence="1 2">
    <name type="scientific">Helianthus annuus</name>
    <name type="common">Common sunflower</name>
    <dbReference type="NCBI Taxonomy" id="4232"/>
    <lineage>
        <taxon>Eukaryota</taxon>
        <taxon>Viridiplantae</taxon>
        <taxon>Streptophyta</taxon>
        <taxon>Embryophyta</taxon>
        <taxon>Tracheophyta</taxon>
        <taxon>Spermatophyta</taxon>
        <taxon>Magnoliopsida</taxon>
        <taxon>eudicotyledons</taxon>
        <taxon>Gunneridae</taxon>
        <taxon>Pentapetalae</taxon>
        <taxon>asterids</taxon>
        <taxon>campanulids</taxon>
        <taxon>Asterales</taxon>
        <taxon>Asteraceae</taxon>
        <taxon>Asteroideae</taxon>
        <taxon>Heliantheae alliance</taxon>
        <taxon>Heliantheae</taxon>
        <taxon>Helianthus</taxon>
    </lineage>
</organism>
<accession>A0A251SK25</accession>
<evidence type="ECO:0000313" key="1">
    <source>
        <dbReference type="EMBL" id="OTF99177.1"/>
    </source>
</evidence>